<dbReference type="Proteomes" id="UP001164020">
    <property type="component" value="Chromosome"/>
</dbReference>
<evidence type="ECO:0000313" key="3">
    <source>
        <dbReference type="Proteomes" id="UP001164020"/>
    </source>
</evidence>
<dbReference type="RefSeq" id="WP_268882641.1">
    <property type="nucleotide sequence ID" value="NZ_CP114029.1"/>
</dbReference>
<protein>
    <submittedName>
        <fullName evidence="2">Uncharacterized protein</fullName>
    </submittedName>
</protein>
<reference evidence="2" key="1">
    <citation type="submission" date="2022-12" db="EMBL/GenBank/DDBJ databases">
        <title>Jiella pelagia sp. nov., isolated from phosphonate enriched culture of Northwest Pacific surface seawater.</title>
        <authorList>
            <person name="Shin D.Y."/>
            <person name="Hwang C.Y."/>
        </authorList>
    </citation>
    <scope>NUCLEOTIDE SEQUENCE</scope>
    <source>
        <strain evidence="2">HL-NP1</strain>
    </source>
</reference>
<accession>A0ABY7C4D7</accession>
<evidence type="ECO:0000256" key="1">
    <source>
        <dbReference type="SAM" id="Phobius"/>
    </source>
</evidence>
<gene>
    <name evidence="2" type="ORF">OH818_08785</name>
</gene>
<keyword evidence="3" id="KW-1185">Reference proteome</keyword>
<dbReference type="EMBL" id="CP114029">
    <property type="protein sequence ID" value="WAP70185.1"/>
    <property type="molecule type" value="Genomic_DNA"/>
</dbReference>
<keyword evidence="1" id="KW-1133">Transmembrane helix</keyword>
<sequence length="113" mass="11962">MDDVAVVAEPAGERPCAAQSKSWIEALGIIEEFRSIDYPLTRILVDVPATVLGLASLYGLADVLQNGQAYTPFRSGGPGPVTASEDLFLCLLSIAAMGLSVAASLFVFFRDEP</sequence>
<feature type="transmembrane region" description="Helical" evidence="1">
    <location>
        <begin position="87"/>
        <end position="109"/>
    </location>
</feature>
<proteinExistence type="predicted"/>
<evidence type="ECO:0000313" key="2">
    <source>
        <dbReference type="EMBL" id="WAP70185.1"/>
    </source>
</evidence>
<keyword evidence="1" id="KW-0472">Membrane</keyword>
<name>A0ABY7C4D7_9HYPH</name>
<keyword evidence="1" id="KW-0812">Transmembrane</keyword>
<organism evidence="2 3">
    <name type="scientific">Jiella pelagia</name>
    <dbReference type="NCBI Taxonomy" id="2986949"/>
    <lineage>
        <taxon>Bacteria</taxon>
        <taxon>Pseudomonadati</taxon>
        <taxon>Pseudomonadota</taxon>
        <taxon>Alphaproteobacteria</taxon>
        <taxon>Hyphomicrobiales</taxon>
        <taxon>Aurantimonadaceae</taxon>
        <taxon>Jiella</taxon>
    </lineage>
</organism>